<dbReference type="Proteomes" id="UP001318860">
    <property type="component" value="Unassembled WGS sequence"/>
</dbReference>
<comment type="caution">
    <text evidence="3">The sequence shown here is derived from an EMBL/GenBank/DDBJ whole genome shotgun (WGS) entry which is preliminary data.</text>
</comment>
<dbReference type="InterPro" id="IPR029058">
    <property type="entry name" value="AB_hydrolase_fold"/>
</dbReference>
<proteinExistence type="inferred from homology"/>
<accession>A0ABR0VCJ3</accession>
<comment type="similarity">
    <text evidence="1">Belongs to the 'GDXG' lipolytic enzyme family.</text>
</comment>
<dbReference type="PANTHER" id="PTHR23024">
    <property type="entry name" value="ARYLACETAMIDE DEACETYLASE"/>
    <property type="match status" value="1"/>
</dbReference>
<evidence type="ECO:0000313" key="3">
    <source>
        <dbReference type="EMBL" id="KAK6132046.1"/>
    </source>
</evidence>
<dbReference type="SUPFAM" id="SSF53474">
    <property type="entry name" value="alpha/beta-Hydrolases"/>
    <property type="match status" value="1"/>
</dbReference>
<gene>
    <name evidence="3" type="ORF">DH2020_034210</name>
</gene>
<evidence type="ECO:0000313" key="4">
    <source>
        <dbReference type="Proteomes" id="UP001318860"/>
    </source>
</evidence>
<evidence type="ECO:0000256" key="1">
    <source>
        <dbReference type="ARBA" id="ARBA00010515"/>
    </source>
</evidence>
<keyword evidence="4" id="KW-1185">Reference proteome</keyword>
<organism evidence="3 4">
    <name type="scientific">Rehmannia glutinosa</name>
    <name type="common">Chinese foxglove</name>
    <dbReference type="NCBI Taxonomy" id="99300"/>
    <lineage>
        <taxon>Eukaryota</taxon>
        <taxon>Viridiplantae</taxon>
        <taxon>Streptophyta</taxon>
        <taxon>Embryophyta</taxon>
        <taxon>Tracheophyta</taxon>
        <taxon>Spermatophyta</taxon>
        <taxon>Magnoliopsida</taxon>
        <taxon>eudicotyledons</taxon>
        <taxon>Gunneridae</taxon>
        <taxon>Pentapetalae</taxon>
        <taxon>asterids</taxon>
        <taxon>lamiids</taxon>
        <taxon>Lamiales</taxon>
        <taxon>Orobanchaceae</taxon>
        <taxon>Rehmannieae</taxon>
        <taxon>Rehmannia</taxon>
    </lineage>
</organism>
<feature type="domain" description="Alpha/beta hydrolase fold-3" evidence="2">
    <location>
        <begin position="93"/>
        <end position="310"/>
    </location>
</feature>
<protein>
    <recommendedName>
        <fullName evidence="2">Alpha/beta hydrolase fold-3 domain-containing protein</fullName>
    </recommendedName>
</protein>
<name>A0ABR0VCJ3_REHGL</name>
<dbReference type="InterPro" id="IPR013094">
    <property type="entry name" value="AB_hydrolase_3"/>
</dbReference>
<dbReference type="PANTHER" id="PTHR23024:SF409">
    <property type="entry name" value="CARBOXYLESTERASE 6-RELATED"/>
    <property type="match status" value="1"/>
</dbReference>
<dbReference type="InterPro" id="IPR050466">
    <property type="entry name" value="Carboxylest/Gibb_receptor"/>
</dbReference>
<dbReference type="EMBL" id="JABTTQ020001288">
    <property type="protein sequence ID" value="KAK6132046.1"/>
    <property type="molecule type" value="Genomic_DNA"/>
</dbReference>
<sequence length="335" mass="36833">MAAMTIDPNLTLQINTKSQPQQRLVAEEIDGLIRVYKDGHVERPQIVPCVAPSLAPELGVTCSDTIIDTYTNIWARVYVPNANQSKHHHIPLLVYFHGGGFCVGSASWICYHEFLAKLASKANCVVVSVNYRLAPENPLPAAYDDGVKAVNWIAHQVFVKSPQWWTSKCNVSNIFLGGDSAGANIAYNVALRLRPSEIKGLILIQPFFGGEKRTNSEKFMVQPPRSALTVAAADAYWRLSLPAGADRDHPWCNPTVKGAGAGMRDLGILVCVSEMDILKDRNLEFCGGLKASGCRKVEAVVFKDVGHAFQILNKSPVSEIRVHELICHIKSFISR</sequence>
<dbReference type="Pfam" id="PF07859">
    <property type="entry name" value="Abhydrolase_3"/>
    <property type="match status" value="1"/>
</dbReference>
<evidence type="ECO:0000259" key="2">
    <source>
        <dbReference type="Pfam" id="PF07859"/>
    </source>
</evidence>
<reference evidence="3 4" key="1">
    <citation type="journal article" date="2021" name="Comput. Struct. Biotechnol. J.">
        <title>De novo genome assembly of the potent medicinal plant Rehmannia glutinosa using nanopore technology.</title>
        <authorList>
            <person name="Ma L."/>
            <person name="Dong C."/>
            <person name="Song C."/>
            <person name="Wang X."/>
            <person name="Zheng X."/>
            <person name="Niu Y."/>
            <person name="Chen S."/>
            <person name="Feng W."/>
        </authorList>
    </citation>
    <scope>NUCLEOTIDE SEQUENCE [LARGE SCALE GENOMIC DNA]</scope>
    <source>
        <strain evidence="3">DH-2019</strain>
    </source>
</reference>
<dbReference type="Gene3D" id="3.40.50.1820">
    <property type="entry name" value="alpha/beta hydrolase"/>
    <property type="match status" value="1"/>
</dbReference>